<dbReference type="GeneTree" id="ENSGT00950000182951"/>
<evidence type="ECO:0000313" key="12">
    <source>
        <dbReference type="Proteomes" id="UP000291022"/>
    </source>
</evidence>
<feature type="binding site" evidence="7">
    <location>
        <position position="407"/>
    </location>
    <ligand>
        <name>ATP</name>
        <dbReference type="ChEBI" id="CHEBI:30616"/>
    </ligand>
</feature>
<dbReference type="Pfam" id="PF06702">
    <property type="entry name" value="Fam20C"/>
    <property type="match status" value="1"/>
</dbReference>
<comment type="similarity">
    <text evidence="2">Belongs to the FAM20 family.</text>
</comment>
<feature type="region of interest" description="Disordered" evidence="9">
    <location>
        <begin position="20"/>
        <end position="62"/>
    </location>
</feature>
<dbReference type="AlphaFoldDB" id="A0A452SLZ4"/>
<dbReference type="PANTHER" id="PTHR12450:SF12">
    <property type="entry name" value="PSEUDOKINASE FAM20A"/>
    <property type="match status" value="1"/>
</dbReference>
<keyword evidence="5" id="KW-0325">Glycoprotein</keyword>
<keyword evidence="8" id="KW-0479">Metal-binding</keyword>
<evidence type="ECO:0000256" key="8">
    <source>
        <dbReference type="PIRSR" id="PIRSR624869-3"/>
    </source>
</evidence>
<reference evidence="11" key="3">
    <citation type="submission" date="2025-09" db="UniProtKB">
        <authorList>
            <consortium name="Ensembl"/>
        </authorList>
    </citation>
    <scope>IDENTIFICATION</scope>
</reference>
<evidence type="ECO:0000256" key="6">
    <source>
        <dbReference type="PIRSR" id="PIRSR624869-1"/>
    </source>
</evidence>
<evidence type="ECO:0000256" key="5">
    <source>
        <dbReference type="ARBA" id="ARBA00023180"/>
    </source>
</evidence>
<feature type="compositionally biased region" description="Polar residues" evidence="9">
    <location>
        <begin position="98"/>
        <end position="108"/>
    </location>
</feature>
<evidence type="ECO:0000256" key="1">
    <source>
        <dbReference type="ARBA" id="ARBA00004555"/>
    </source>
</evidence>
<feature type="binding site" evidence="7">
    <location>
        <position position="214"/>
    </location>
    <ligand>
        <name>ATP</name>
        <dbReference type="ChEBI" id="CHEBI:30616"/>
    </ligand>
</feature>
<dbReference type="GO" id="GO:0005794">
    <property type="term" value="C:Golgi apparatus"/>
    <property type="evidence" value="ECO:0007669"/>
    <property type="project" value="UniProtKB-SubCell"/>
</dbReference>
<feature type="binding site" evidence="7">
    <location>
        <position position="392"/>
    </location>
    <ligand>
        <name>ATP</name>
        <dbReference type="ChEBI" id="CHEBI:30616"/>
    </ligand>
</feature>
<keyword evidence="7" id="KW-0547">Nucleotide-binding</keyword>
<reference evidence="11" key="2">
    <citation type="submission" date="2025-08" db="UniProtKB">
        <authorList>
            <consortium name="Ensembl"/>
        </authorList>
    </citation>
    <scope>IDENTIFICATION</scope>
</reference>
<accession>A0A452SLZ4</accession>
<feature type="active site" evidence="6">
    <location>
        <position position="387"/>
    </location>
</feature>
<feature type="binding site" evidence="8">
    <location>
        <position position="407"/>
    </location>
    <ligand>
        <name>Mn(2+)</name>
        <dbReference type="ChEBI" id="CHEBI:29035"/>
    </ligand>
</feature>
<keyword evidence="4" id="KW-1015">Disulfide bond</keyword>
<sequence length="518" mass="58526">MRVGIHDGITILIRKGRERPLSPCEHPVSEKVAIHKPGREPSSRTESARNLDLGPPSPQNWEKARSVVQAAGSVVFSYGSQSRPTSSTPLNPPRTFPTAPTETKQNSPCSFRRHKMYREQLNLTSLDAPLQLRLEASWVQFHLGISRQGLYPRSSPVVSQLLQDMRRFPTISADYSQDEKALLGACDCSQIVKPSGVHLKLVLRFSDFGKAMFKPMRQQRDEETPADFFYFIDFQRHNAEIAAFHLDRILDFRRVPPTVGRLVNVTKEILEVTKNEILQSVFFVSPASNVCFFAKCPYMCKTEYAVCGNPHLLEGSLSAFLPSLNLAPRLSVPNPWIRSYSLAGKEEWEVNPLYCNTVKQTYPYNSSNRLLNIIDMAIFDFLIGNMDRHHYEMFTKFGDDGFLIHLDNARGFGRHSQDELSILSPLSQCCRIKKKTLLHLQLLAQADYRLSDVMRESLLEDQLSPVLTEPHLLALDRRLQIILQTVEACVEAHGEQSVVATDSAEQSVPDSSQANLTS</sequence>
<proteinExistence type="inferred from homology"/>
<comment type="cofactor">
    <cofactor evidence="8">
        <name>Mn(2+)</name>
        <dbReference type="ChEBI" id="CHEBI:29035"/>
    </cofactor>
</comment>
<keyword evidence="7" id="KW-0067">ATP-binding</keyword>
<evidence type="ECO:0000256" key="7">
    <source>
        <dbReference type="PIRSR" id="PIRSR624869-2"/>
    </source>
</evidence>
<evidence type="ECO:0000256" key="4">
    <source>
        <dbReference type="ARBA" id="ARBA00023157"/>
    </source>
</evidence>
<dbReference type="Ensembl" id="ENSUAMT00000037513.1">
    <property type="protein sequence ID" value="ENSUAMP00000033680.1"/>
    <property type="gene ID" value="ENSUAMG00000025635.1"/>
</dbReference>
<dbReference type="InterPro" id="IPR009581">
    <property type="entry name" value="FAM20_C"/>
</dbReference>
<feature type="domain" description="FAM20 C-terminal" evidence="10">
    <location>
        <begin position="282"/>
        <end position="499"/>
    </location>
</feature>
<dbReference type="PANTHER" id="PTHR12450">
    <property type="entry name" value="DENTIN MATRIX PROTEIN 4 PROTEIN FAM20"/>
    <property type="match status" value="1"/>
</dbReference>
<reference evidence="12" key="1">
    <citation type="submission" date="2016-06" db="EMBL/GenBank/DDBJ databases">
        <title>De novo assembly and RNA-Seq shows season-dependent expression and editing in black bear kidneys.</title>
        <authorList>
            <person name="Korstanje R."/>
            <person name="Srivastava A."/>
            <person name="Sarsani V.K."/>
            <person name="Sheehan S.M."/>
            <person name="Seger R.L."/>
            <person name="Barter M.E."/>
            <person name="Lindqvist C."/>
            <person name="Brody L.C."/>
            <person name="Mullikin J.C."/>
        </authorList>
    </citation>
    <scope>NUCLEOTIDE SEQUENCE [LARGE SCALE GENOMIC DNA]</scope>
</reference>
<organism evidence="11 12">
    <name type="scientific">Ursus americanus</name>
    <name type="common">American black bear</name>
    <name type="synonym">Euarctos americanus</name>
    <dbReference type="NCBI Taxonomy" id="9643"/>
    <lineage>
        <taxon>Eukaryota</taxon>
        <taxon>Metazoa</taxon>
        <taxon>Chordata</taxon>
        <taxon>Craniata</taxon>
        <taxon>Vertebrata</taxon>
        <taxon>Euteleostomi</taxon>
        <taxon>Mammalia</taxon>
        <taxon>Eutheria</taxon>
        <taxon>Laurasiatheria</taxon>
        <taxon>Carnivora</taxon>
        <taxon>Caniformia</taxon>
        <taxon>Ursidae</taxon>
        <taxon>Ursus</taxon>
    </lineage>
</organism>
<protein>
    <submittedName>
        <fullName evidence="11">FAM20A golgi associated secretory pathway pseudokinase</fullName>
    </submittedName>
</protein>
<name>A0A452SLZ4_URSAM</name>
<feature type="compositionally biased region" description="Polar residues" evidence="9">
    <location>
        <begin position="78"/>
        <end position="89"/>
    </location>
</feature>
<evidence type="ECO:0000256" key="9">
    <source>
        <dbReference type="SAM" id="MobiDB-lite"/>
    </source>
</evidence>
<dbReference type="GO" id="GO:0070166">
    <property type="term" value="P:enamel mineralization"/>
    <property type="evidence" value="ECO:0007669"/>
    <property type="project" value="TreeGrafter"/>
</dbReference>
<dbReference type="InterPro" id="IPR024869">
    <property type="entry name" value="FAM20"/>
</dbReference>
<keyword evidence="8" id="KW-0464">Manganese</keyword>
<feature type="binding site" evidence="7">
    <location>
        <begin position="318"/>
        <end position="321"/>
    </location>
    <ligand>
        <name>ATP</name>
        <dbReference type="ChEBI" id="CHEBI:30616"/>
    </ligand>
</feature>
<dbReference type="GO" id="GO:0046872">
    <property type="term" value="F:metal ion binding"/>
    <property type="evidence" value="ECO:0007669"/>
    <property type="project" value="UniProtKB-KW"/>
</dbReference>
<keyword evidence="12" id="KW-1185">Reference proteome</keyword>
<feature type="compositionally biased region" description="Basic and acidic residues" evidence="9">
    <location>
        <begin position="27"/>
        <end position="49"/>
    </location>
</feature>
<keyword evidence="3" id="KW-0333">Golgi apparatus</keyword>
<feature type="region of interest" description="Disordered" evidence="9">
    <location>
        <begin position="78"/>
        <end position="108"/>
    </location>
</feature>
<dbReference type="Proteomes" id="UP000291022">
    <property type="component" value="Unassembled WGS sequence"/>
</dbReference>
<evidence type="ECO:0000256" key="2">
    <source>
        <dbReference type="ARBA" id="ARBA00006557"/>
    </source>
</evidence>
<comment type="subcellular location">
    <subcellularLocation>
        <location evidence="1">Golgi apparatus</location>
    </subcellularLocation>
</comment>
<gene>
    <name evidence="11" type="primary">FAM20A</name>
</gene>
<evidence type="ECO:0000313" key="11">
    <source>
        <dbReference type="Ensembl" id="ENSUAMP00000033680.1"/>
    </source>
</evidence>
<dbReference type="GO" id="GO:0043539">
    <property type="term" value="F:protein serine/threonine kinase activator activity"/>
    <property type="evidence" value="ECO:0007669"/>
    <property type="project" value="TreeGrafter"/>
</dbReference>
<dbReference type="GO" id="GO:0005524">
    <property type="term" value="F:ATP binding"/>
    <property type="evidence" value="ECO:0007669"/>
    <property type="project" value="UniProtKB-KW"/>
</dbReference>
<evidence type="ECO:0000259" key="10">
    <source>
        <dbReference type="Pfam" id="PF06702"/>
    </source>
</evidence>
<evidence type="ECO:0000256" key="3">
    <source>
        <dbReference type="ARBA" id="ARBA00023034"/>
    </source>
</evidence>